<feature type="domain" description="NADH:flavin oxidoreductase/NADH oxidase N-terminal" evidence="4">
    <location>
        <begin position="4"/>
        <end position="330"/>
    </location>
</feature>
<dbReference type="CDD" id="cd02933">
    <property type="entry name" value="OYE_like_FMN"/>
    <property type="match status" value="1"/>
</dbReference>
<keyword evidence="6" id="KW-1185">Reference proteome</keyword>
<dbReference type="AlphaFoldDB" id="A0A4P7CZE7"/>
<gene>
    <name evidence="5" type="ORF">E1956_20155</name>
</gene>
<dbReference type="GO" id="GO:0010181">
    <property type="term" value="F:FMN binding"/>
    <property type="evidence" value="ECO:0007669"/>
    <property type="project" value="InterPro"/>
</dbReference>
<proteinExistence type="inferred from homology"/>
<dbReference type="PANTHER" id="PTHR22893">
    <property type="entry name" value="NADH OXIDOREDUCTASE-RELATED"/>
    <property type="match status" value="1"/>
</dbReference>
<dbReference type="SUPFAM" id="SSF51395">
    <property type="entry name" value="FMN-linked oxidoreductases"/>
    <property type="match status" value="1"/>
</dbReference>
<dbReference type="EMBL" id="CP038149">
    <property type="protein sequence ID" value="QBQ99491.1"/>
    <property type="molecule type" value="Genomic_DNA"/>
</dbReference>
<dbReference type="FunFam" id="3.20.20.70:FF:000059">
    <property type="entry name" value="N-ethylmaleimide reductase, FMN-linked"/>
    <property type="match status" value="1"/>
</dbReference>
<keyword evidence="3" id="KW-0560">Oxidoreductase</keyword>
<sequence>MTANLFEPVQLGELALANRVVMAPMTRSRANENDAPDHLHVTYYAQRASAGLIVAEGTYPSHHGKGYCRTPGIVTDAQIGAWRRVTDTVHERGAKIVLQLMHVGRIATRHNKAPDAQTVAPSAIHARGALYSDTYGAVEMDVPRALTGSGIASVINEYRRGALNAMAAGFDGVELHCSSGYLPMQFLLACSNRRTDEYGQTLQGRIRFPVETLEAIAAAVGAGRVGLRICPGNPYNDMQDDDPAATYGALLDAVSPMGLAYLHVSRSPDPALDAFALARRHFHGPLIVNDGFDGQSAAQAVSNGIGDAVSFARHFIGNPDLVTRLKERAPLAGFDRASLYTTGAHGYTDYPPLSEGASGFAAERTQP</sequence>
<reference evidence="5 6" key="1">
    <citation type="submission" date="2019-03" db="EMBL/GenBank/DDBJ databases">
        <title>Paraburkholderia sp. 7MH5, isolated from subtropical forest soil.</title>
        <authorList>
            <person name="Gao Z.-H."/>
            <person name="Qiu L.-H."/>
        </authorList>
    </citation>
    <scope>NUCLEOTIDE SEQUENCE [LARGE SCALE GENOMIC DNA]</scope>
    <source>
        <strain evidence="5 6">7MH5</strain>
    </source>
</reference>
<accession>A0A4P7CZE7</accession>
<dbReference type="GO" id="GO:0005829">
    <property type="term" value="C:cytosol"/>
    <property type="evidence" value="ECO:0007669"/>
    <property type="project" value="UniProtKB-ARBA"/>
</dbReference>
<evidence type="ECO:0000256" key="2">
    <source>
        <dbReference type="ARBA" id="ARBA00005979"/>
    </source>
</evidence>
<evidence type="ECO:0000313" key="6">
    <source>
        <dbReference type="Proteomes" id="UP000295727"/>
    </source>
</evidence>
<dbReference type="InterPro" id="IPR045247">
    <property type="entry name" value="Oye-like"/>
</dbReference>
<dbReference type="Gene3D" id="3.20.20.70">
    <property type="entry name" value="Aldolase class I"/>
    <property type="match status" value="1"/>
</dbReference>
<name>A0A4P7CZE7_9BURK</name>
<dbReference type="Pfam" id="PF00724">
    <property type="entry name" value="Oxidored_FMN"/>
    <property type="match status" value="1"/>
</dbReference>
<evidence type="ECO:0000313" key="5">
    <source>
        <dbReference type="EMBL" id="QBQ99491.1"/>
    </source>
</evidence>
<dbReference type="GO" id="GO:0016628">
    <property type="term" value="F:oxidoreductase activity, acting on the CH-CH group of donors, NAD or NADP as acceptor"/>
    <property type="evidence" value="ECO:0007669"/>
    <property type="project" value="UniProtKB-ARBA"/>
</dbReference>
<evidence type="ECO:0000259" key="4">
    <source>
        <dbReference type="Pfam" id="PF00724"/>
    </source>
</evidence>
<dbReference type="RefSeq" id="WP_134752279.1">
    <property type="nucleotide sequence ID" value="NZ_CP038149.1"/>
</dbReference>
<dbReference type="InterPro" id="IPR013785">
    <property type="entry name" value="Aldolase_TIM"/>
</dbReference>
<organism evidence="5 6">
    <name type="scientific">Paraburkholderia pallida</name>
    <dbReference type="NCBI Taxonomy" id="2547399"/>
    <lineage>
        <taxon>Bacteria</taxon>
        <taxon>Pseudomonadati</taxon>
        <taxon>Pseudomonadota</taxon>
        <taxon>Betaproteobacteria</taxon>
        <taxon>Burkholderiales</taxon>
        <taxon>Burkholderiaceae</taxon>
        <taxon>Paraburkholderia</taxon>
    </lineage>
</organism>
<dbReference type="PANTHER" id="PTHR22893:SF91">
    <property type="entry name" value="NADPH DEHYDROGENASE 2-RELATED"/>
    <property type="match status" value="1"/>
</dbReference>
<comment type="similarity">
    <text evidence="2">Belongs to the NADH:flavin oxidoreductase/NADH oxidase family.</text>
</comment>
<dbReference type="Proteomes" id="UP000295727">
    <property type="component" value="Chromosome 2"/>
</dbReference>
<dbReference type="InterPro" id="IPR001155">
    <property type="entry name" value="OxRdtase_FMN_N"/>
</dbReference>
<protein>
    <submittedName>
        <fullName evidence="5">Alkene reductase</fullName>
    </submittedName>
</protein>
<comment type="cofactor">
    <cofactor evidence="1">
        <name>FMN</name>
        <dbReference type="ChEBI" id="CHEBI:58210"/>
    </cofactor>
</comment>
<dbReference type="KEGG" id="ppai:E1956_20155"/>
<dbReference type="OrthoDB" id="8985337at2"/>
<evidence type="ECO:0000256" key="1">
    <source>
        <dbReference type="ARBA" id="ARBA00001917"/>
    </source>
</evidence>
<evidence type="ECO:0000256" key="3">
    <source>
        <dbReference type="ARBA" id="ARBA00023002"/>
    </source>
</evidence>